<evidence type="ECO:0000259" key="3">
    <source>
        <dbReference type="PROSITE" id="PS50887"/>
    </source>
</evidence>
<dbReference type="EMBL" id="VWNA01000001">
    <property type="protein sequence ID" value="MQT11891.1"/>
    <property type="molecule type" value="Genomic_DNA"/>
</dbReference>
<name>A0A6A7Y1A2_9HYPH</name>
<dbReference type="PROSITE" id="PS50887">
    <property type="entry name" value="GGDEF"/>
    <property type="match status" value="1"/>
</dbReference>
<dbReference type="NCBIfam" id="TIGR00254">
    <property type="entry name" value="GGDEF"/>
    <property type="match status" value="1"/>
</dbReference>
<dbReference type="FunFam" id="3.30.70.270:FF:000001">
    <property type="entry name" value="Diguanylate cyclase domain protein"/>
    <property type="match status" value="1"/>
</dbReference>
<comment type="catalytic activity">
    <reaction evidence="2">
        <text>2 GTP = 3',3'-c-di-GMP + 2 diphosphate</text>
        <dbReference type="Rhea" id="RHEA:24898"/>
        <dbReference type="ChEBI" id="CHEBI:33019"/>
        <dbReference type="ChEBI" id="CHEBI:37565"/>
        <dbReference type="ChEBI" id="CHEBI:58805"/>
        <dbReference type="EC" id="2.7.7.65"/>
    </reaction>
</comment>
<dbReference type="EC" id="2.7.7.65" evidence="1"/>
<evidence type="ECO:0000256" key="2">
    <source>
        <dbReference type="ARBA" id="ARBA00034247"/>
    </source>
</evidence>
<evidence type="ECO:0000313" key="4">
    <source>
        <dbReference type="EMBL" id="MQT11891.1"/>
    </source>
</evidence>
<dbReference type="SUPFAM" id="SSF55073">
    <property type="entry name" value="Nucleotide cyclase"/>
    <property type="match status" value="1"/>
</dbReference>
<reference evidence="4 5" key="1">
    <citation type="submission" date="2019-09" db="EMBL/GenBank/DDBJ databases">
        <title>Segnochrobactrum spirostomi gen. nov., sp. nov., isolated from the ciliate Spirostomum cf. yagiui and description of a novel family, Segnochrobactraceae fam. nov. within the order Rhizobiales of the class Alphaproteobacteria.</title>
        <authorList>
            <person name="Akter S."/>
            <person name="Shazib S.U.A."/>
            <person name="Shin M.K."/>
        </authorList>
    </citation>
    <scope>NUCLEOTIDE SEQUENCE [LARGE SCALE GENOMIC DNA]</scope>
    <source>
        <strain evidence="4 5">Sp-1</strain>
    </source>
</reference>
<dbReference type="Gene3D" id="3.30.70.270">
    <property type="match status" value="1"/>
</dbReference>
<dbReference type="GO" id="GO:1902201">
    <property type="term" value="P:negative regulation of bacterial-type flagellum-dependent cell motility"/>
    <property type="evidence" value="ECO:0007669"/>
    <property type="project" value="TreeGrafter"/>
</dbReference>
<gene>
    <name evidence="4" type="ORF">F0357_04225</name>
</gene>
<dbReference type="InterPro" id="IPR050469">
    <property type="entry name" value="Diguanylate_Cyclase"/>
</dbReference>
<evidence type="ECO:0000256" key="1">
    <source>
        <dbReference type="ARBA" id="ARBA00012528"/>
    </source>
</evidence>
<dbReference type="InterPro" id="IPR043128">
    <property type="entry name" value="Rev_trsase/Diguanyl_cyclase"/>
</dbReference>
<dbReference type="GO" id="GO:0043709">
    <property type="term" value="P:cell adhesion involved in single-species biofilm formation"/>
    <property type="evidence" value="ECO:0007669"/>
    <property type="project" value="TreeGrafter"/>
</dbReference>
<accession>A0A6A7Y1A2</accession>
<dbReference type="PANTHER" id="PTHR45138">
    <property type="entry name" value="REGULATORY COMPONENTS OF SENSORY TRANSDUCTION SYSTEM"/>
    <property type="match status" value="1"/>
</dbReference>
<dbReference type="InterPro" id="IPR029016">
    <property type="entry name" value="GAF-like_dom_sf"/>
</dbReference>
<sequence>MDPCVTSAREDERIAALQALKTFEPAADEPFRRVTRIGKTLLAVPVCHVSLIGANTQWLRSEQTLAISECPRHLSFCTYTIEIDEPLVVPDALLDARFAQHPFVVGAPFVRYYIGAQLRTRDGHNIGALCGIDTVPRPQTHPEIVAGLQDLAQIVIDELELRRIATSDSLTSALTRRGFIDLAEHAFARAHRDGRPLACIVLDVDHFKRVNDAHGHAAGDEVLRRLVQIAKAELRECDRIGRLGGEEFAVLLPEVGAGDALAVAERFRCRIEGQFFSIGGETFAVTISAGVAEASAGSLDLAHLIAAADGALYRAKHGGRNRVALADGSASGWQPASDPVAAAG</sequence>
<dbReference type="CDD" id="cd01949">
    <property type="entry name" value="GGDEF"/>
    <property type="match status" value="1"/>
</dbReference>
<dbReference type="AlphaFoldDB" id="A0A6A7Y1A2"/>
<dbReference type="Pfam" id="PF00990">
    <property type="entry name" value="GGDEF"/>
    <property type="match status" value="1"/>
</dbReference>
<dbReference type="PANTHER" id="PTHR45138:SF9">
    <property type="entry name" value="DIGUANYLATE CYCLASE DGCM-RELATED"/>
    <property type="match status" value="1"/>
</dbReference>
<dbReference type="InterPro" id="IPR000160">
    <property type="entry name" value="GGDEF_dom"/>
</dbReference>
<protein>
    <recommendedName>
        <fullName evidence="1">diguanylate cyclase</fullName>
        <ecNumber evidence="1">2.7.7.65</ecNumber>
    </recommendedName>
</protein>
<dbReference type="Proteomes" id="UP000332515">
    <property type="component" value="Unassembled WGS sequence"/>
</dbReference>
<dbReference type="InterPro" id="IPR029787">
    <property type="entry name" value="Nucleotide_cyclase"/>
</dbReference>
<comment type="caution">
    <text evidence="4">The sequence shown here is derived from an EMBL/GenBank/DDBJ whole genome shotgun (WGS) entry which is preliminary data.</text>
</comment>
<dbReference type="SMART" id="SM00267">
    <property type="entry name" value="GGDEF"/>
    <property type="match status" value="1"/>
</dbReference>
<organism evidence="4 5">
    <name type="scientific">Segnochrobactrum spirostomi</name>
    <dbReference type="NCBI Taxonomy" id="2608987"/>
    <lineage>
        <taxon>Bacteria</taxon>
        <taxon>Pseudomonadati</taxon>
        <taxon>Pseudomonadota</taxon>
        <taxon>Alphaproteobacteria</taxon>
        <taxon>Hyphomicrobiales</taxon>
        <taxon>Segnochrobactraceae</taxon>
        <taxon>Segnochrobactrum</taxon>
    </lineage>
</organism>
<dbReference type="SUPFAM" id="SSF55781">
    <property type="entry name" value="GAF domain-like"/>
    <property type="match status" value="1"/>
</dbReference>
<feature type="domain" description="GGDEF" evidence="3">
    <location>
        <begin position="195"/>
        <end position="328"/>
    </location>
</feature>
<dbReference type="GO" id="GO:0005886">
    <property type="term" value="C:plasma membrane"/>
    <property type="evidence" value="ECO:0007669"/>
    <property type="project" value="TreeGrafter"/>
</dbReference>
<evidence type="ECO:0000313" key="5">
    <source>
        <dbReference type="Proteomes" id="UP000332515"/>
    </source>
</evidence>
<keyword evidence="5" id="KW-1185">Reference proteome</keyword>
<dbReference type="GO" id="GO:0052621">
    <property type="term" value="F:diguanylate cyclase activity"/>
    <property type="evidence" value="ECO:0007669"/>
    <property type="project" value="UniProtKB-EC"/>
</dbReference>
<proteinExistence type="predicted"/>
<dbReference type="Gene3D" id="3.30.450.40">
    <property type="match status" value="1"/>
</dbReference>